<reference evidence="3 4" key="1">
    <citation type="submission" date="2020-08" db="EMBL/GenBank/DDBJ databases">
        <title>Genomic Encyclopedia of Type Strains, Phase IV (KMG-IV): sequencing the most valuable type-strain genomes for metagenomic binning, comparative biology and taxonomic classification.</title>
        <authorList>
            <person name="Goeker M."/>
        </authorList>
    </citation>
    <scope>NUCLEOTIDE SEQUENCE [LARGE SCALE GENOMIC DNA]</scope>
    <source>
        <strain evidence="3 4">DSM 25622</strain>
    </source>
</reference>
<feature type="signal peptide" evidence="2">
    <location>
        <begin position="1"/>
        <end position="19"/>
    </location>
</feature>
<comment type="caution">
    <text evidence="3">The sequence shown here is derived from an EMBL/GenBank/DDBJ whole genome shotgun (WGS) entry which is preliminary data.</text>
</comment>
<feature type="chain" id="PRO_5032653303" evidence="2">
    <location>
        <begin position="20"/>
        <end position="60"/>
    </location>
</feature>
<protein>
    <submittedName>
        <fullName evidence="3">Uncharacterized protein</fullName>
    </submittedName>
</protein>
<dbReference type="AlphaFoldDB" id="A0A840YA28"/>
<sequence>MIGSFFVVAFASLASTGHAVAPGAMTTTVEAARETASVTQEVARRHHARRPARQHRRVAR</sequence>
<keyword evidence="4" id="KW-1185">Reference proteome</keyword>
<keyword evidence="2" id="KW-0732">Signal</keyword>
<evidence type="ECO:0000313" key="4">
    <source>
        <dbReference type="Proteomes" id="UP000580654"/>
    </source>
</evidence>
<organism evidence="3 4">
    <name type="scientific">Muricoccus pecuniae</name>
    <dbReference type="NCBI Taxonomy" id="693023"/>
    <lineage>
        <taxon>Bacteria</taxon>
        <taxon>Pseudomonadati</taxon>
        <taxon>Pseudomonadota</taxon>
        <taxon>Alphaproteobacteria</taxon>
        <taxon>Acetobacterales</taxon>
        <taxon>Roseomonadaceae</taxon>
        <taxon>Muricoccus</taxon>
    </lineage>
</organism>
<evidence type="ECO:0000313" key="3">
    <source>
        <dbReference type="EMBL" id="MBB5693217.1"/>
    </source>
</evidence>
<feature type="region of interest" description="Disordered" evidence="1">
    <location>
        <begin position="40"/>
        <end position="60"/>
    </location>
</feature>
<gene>
    <name evidence="3" type="ORF">FHS87_001243</name>
</gene>
<dbReference type="EMBL" id="JACIJD010000004">
    <property type="protein sequence ID" value="MBB5693217.1"/>
    <property type="molecule type" value="Genomic_DNA"/>
</dbReference>
<dbReference type="RefSeq" id="WP_184514973.1">
    <property type="nucleotide sequence ID" value="NZ_JACIJD010000004.1"/>
</dbReference>
<feature type="compositionally biased region" description="Basic residues" evidence="1">
    <location>
        <begin position="44"/>
        <end position="60"/>
    </location>
</feature>
<dbReference type="Proteomes" id="UP000580654">
    <property type="component" value="Unassembled WGS sequence"/>
</dbReference>
<evidence type="ECO:0000256" key="1">
    <source>
        <dbReference type="SAM" id="MobiDB-lite"/>
    </source>
</evidence>
<name>A0A840YA28_9PROT</name>
<proteinExistence type="predicted"/>
<evidence type="ECO:0000256" key="2">
    <source>
        <dbReference type="SAM" id="SignalP"/>
    </source>
</evidence>
<accession>A0A840YA28</accession>